<dbReference type="Gene3D" id="1.20.5.500">
    <property type="entry name" value="Single helix bin"/>
    <property type="match status" value="1"/>
</dbReference>
<evidence type="ECO:0000256" key="2">
    <source>
        <dbReference type="ARBA" id="ARBA00022754"/>
    </source>
</evidence>
<protein>
    <recommendedName>
        <fullName evidence="7">IF rod domain-containing protein</fullName>
    </recommendedName>
</protein>
<dbReference type="GO" id="GO:0045109">
    <property type="term" value="P:intermediate filament organization"/>
    <property type="evidence" value="ECO:0007669"/>
    <property type="project" value="TreeGrafter"/>
</dbReference>
<dbReference type="PANTHER" id="PTHR45616:SF49">
    <property type="entry name" value="IF ROD DOMAIN-CONTAINING PROTEIN"/>
    <property type="match status" value="1"/>
</dbReference>
<organism evidence="8 9">
    <name type="scientific">Piliocolobus tephrosceles</name>
    <name type="common">Ugandan red Colobus</name>
    <dbReference type="NCBI Taxonomy" id="591936"/>
    <lineage>
        <taxon>Eukaryota</taxon>
        <taxon>Metazoa</taxon>
        <taxon>Chordata</taxon>
        <taxon>Craniata</taxon>
        <taxon>Vertebrata</taxon>
        <taxon>Euteleostomi</taxon>
        <taxon>Mammalia</taxon>
        <taxon>Eutheria</taxon>
        <taxon>Euarchontoglires</taxon>
        <taxon>Primates</taxon>
        <taxon>Haplorrhini</taxon>
        <taxon>Catarrhini</taxon>
        <taxon>Cercopithecidae</taxon>
        <taxon>Colobinae</taxon>
        <taxon>Piliocolobus</taxon>
    </lineage>
</organism>
<dbReference type="FunFam" id="1.20.5.500:FF:000001">
    <property type="entry name" value="Type II keratin 23"/>
    <property type="match status" value="1"/>
</dbReference>
<dbReference type="FunFam" id="1.20.5.1160:FF:000001">
    <property type="entry name" value="Keratin type II"/>
    <property type="match status" value="1"/>
</dbReference>
<comment type="similarity">
    <text evidence="4 5">Belongs to the intermediate filament family.</text>
</comment>
<evidence type="ECO:0000256" key="5">
    <source>
        <dbReference type="RuleBase" id="RU000685"/>
    </source>
</evidence>
<dbReference type="Pfam" id="PF00038">
    <property type="entry name" value="Filament"/>
    <property type="match status" value="1"/>
</dbReference>
<dbReference type="PANTHER" id="PTHR45616">
    <property type="entry name" value="GATA-TYPE DOMAIN-CONTAINING PROTEIN"/>
    <property type="match status" value="1"/>
</dbReference>
<evidence type="ECO:0000256" key="1">
    <source>
        <dbReference type="ARBA" id="ARBA00022744"/>
    </source>
</evidence>
<dbReference type="InterPro" id="IPR018039">
    <property type="entry name" value="IF_conserved"/>
</dbReference>
<dbReference type="PROSITE" id="PS00226">
    <property type="entry name" value="IF_ROD_1"/>
    <property type="match status" value="1"/>
</dbReference>
<keyword evidence="1" id="KW-0416">Keratin</keyword>
<reference evidence="8" key="2">
    <citation type="submission" date="2025-09" db="UniProtKB">
        <authorList>
            <consortium name="Ensembl"/>
        </authorList>
    </citation>
    <scope>IDENTIFICATION</scope>
</reference>
<dbReference type="Proteomes" id="UP000694416">
    <property type="component" value="Unplaced"/>
</dbReference>
<sequence>MASQSYRISSGCTVKNFSSRSAIVSKPGDRSCVSATAHHGGSPGGLGYRRLGGFGSQILCTVWSPRIVWLRAGGLCKLRPPRITSVTINESLLILLNLEIDPNAQCVKHEEKEQIKIKCLNNKFAAFIDKVHFLEQQNKVLETKLHFYQNHECCESNLEPLFQGYIATLRREAECMEADSSRLASELNCMQEVLQGCKKKYEDELVLRATAGNEFMMLKKDVDCAYLHKADLEANVEPLREEPVFLQSLYEEEIHLPQSQISDTSVVVKMDNSQELNMDLAVAKIKAQYDDIASRSWVEAETWYQTKCEEVKATVTQQGENLRRTKDELSELNCMIQRLTAEVENAKQQRCKLEATVAQSEQQGEAALSNALCKLAELEGALQKEYLEVMNSKLGLEVEIATYRKLLEGEGIPLCEGVGSVDICKLGVCGHGSLGCQ</sequence>
<dbReference type="Ensembl" id="ENSPTET00000055979.1">
    <property type="protein sequence ID" value="ENSPTEP00000041958.1"/>
    <property type="gene ID" value="ENSPTEG00000038345.1"/>
</dbReference>
<keyword evidence="3 6" id="KW-0175">Coiled coil</keyword>
<dbReference type="GO" id="GO:0005615">
    <property type="term" value="C:extracellular space"/>
    <property type="evidence" value="ECO:0007669"/>
    <property type="project" value="TreeGrafter"/>
</dbReference>
<evidence type="ECO:0000256" key="6">
    <source>
        <dbReference type="SAM" id="Coils"/>
    </source>
</evidence>
<feature type="coiled-coil region" evidence="6">
    <location>
        <begin position="322"/>
        <end position="356"/>
    </location>
</feature>
<dbReference type="PROSITE" id="PS51842">
    <property type="entry name" value="IF_ROD_2"/>
    <property type="match status" value="1"/>
</dbReference>
<dbReference type="GO" id="GO:0031424">
    <property type="term" value="P:keratinization"/>
    <property type="evidence" value="ECO:0007669"/>
    <property type="project" value="TreeGrafter"/>
</dbReference>
<accession>A0A8C9LZY5</accession>
<dbReference type="AlphaFoldDB" id="A0A8C9LZY5"/>
<evidence type="ECO:0000256" key="4">
    <source>
        <dbReference type="ARBA" id="ARBA00061646"/>
    </source>
</evidence>
<evidence type="ECO:0000313" key="9">
    <source>
        <dbReference type="Proteomes" id="UP000694416"/>
    </source>
</evidence>
<dbReference type="InterPro" id="IPR003054">
    <property type="entry name" value="Keratin_II"/>
</dbReference>
<keyword evidence="9" id="KW-1185">Reference proteome</keyword>
<dbReference type="SMART" id="SM01391">
    <property type="entry name" value="Filament"/>
    <property type="match status" value="1"/>
</dbReference>
<dbReference type="SUPFAM" id="SSF64593">
    <property type="entry name" value="Intermediate filament protein, coiled coil region"/>
    <property type="match status" value="2"/>
</dbReference>
<dbReference type="Gene3D" id="1.20.5.170">
    <property type="match status" value="1"/>
</dbReference>
<proteinExistence type="inferred from homology"/>
<evidence type="ECO:0000259" key="7">
    <source>
        <dbReference type="PROSITE" id="PS51842"/>
    </source>
</evidence>
<dbReference type="GO" id="GO:0045095">
    <property type="term" value="C:keratin filament"/>
    <property type="evidence" value="ECO:0007669"/>
    <property type="project" value="InterPro"/>
</dbReference>
<dbReference type="InterPro" id="IPR039008">
    <property type="entry name" value="IF_rod_dom"/>
</dbReference>
<feature type="domain" description="IF rod" evidence="7">
    <location>
        <begin position="113"/>
        <end position="414"/>
    </location>
</feature>
<evidence type="ECO:0000256" key="3">
    <source>
        <dbReference type="ARBA" id="ARBA00023054"/>
    </source>
</evidence>
<keyword evidence="2 5" id="KW-0403">Intermediate filament</keyword>
<evidence type="ECO:0000313" key="8">
    <source>
        <dbReference type="Ensembl" id="ENSPTEP00000041958.1"/>
    </source>
</evidence>
<dbReference type="PRINTS" id="PR01276">
    <property type="entry name" value="TYPE2KERATIN"/>
</dbReference>
<dbReference type="GO" id="GO:0030280">
    <property type="term" value="F:structural constituent of skin epidermis"/>
    <property type="evidence" value="ECO:0007669"/>
    <property type="project" value="TreeGrafter"/>
</dbReference>
<reference evidence="8" key="1">
    <citation type="submission" date="2025-08" db="UniProtKB">
        <authorList>
            <consortium name="Ensembl"/>
        </authorList>
    </citation>
    <scope>IDENTIFICATION</scope>
</reference>
<dbReference type="Gene3D" id="1.20.5.1160">
    <property type="entry name" value="Vasodilator-stimulated phosphoprotein"/>
    <property type="match status" value="1"/>
</dbReference>
<name>A0A8C9LZY5_9PRIM</name>